<dbReference type="CDD" id="cd01948">
    <property type="entry name" value="EAL"/>
    <property type="match status" value="1"/>
</dbReference>
<dbReference type="Proteomes" id="UP000627464">
    <property type="component" value="Unassembled WGS sequence"/>
</dbReference>
<evidence type="ECO:0000259" key="1">
    <source>
        <dbReference type="PROSITE" id="PS50883"/>
    </source>
</evidence>
<dbReference type="PANTHER" id="PTHR33121:SF70">
    <property type="entry name" value="SIGNALING PROTEIN YKOW"/>
    <property type="match status" value="1"/>
</dbReference>
<reference evidence="4" key="1">
    <citation type="journal article" date="2019" name="Int. J. Syst. Evol. Microbiol.">
        <title>The Global Catalogue of Microorganisms (GCM) 10K type strain sequencing project: providing services to taxonomists for standard genome sequencing and annotation.</title>
        <authorList>
            <consortium name="The Broad Institute Genomics Platform"/>
            <consortium name="The Broad Institute Genome Sequencing Center for Infectious Disease"/>
            <person name="Wu L."/>
            <person name="Ma J."/>
        </authorList>
    </citation>
    <scope>NUCLEOTIDE SEQUENCE [LARGE SCALE GENOMIC DNA]</scope>
    <source>
        <strain evidence="4">CGMCC 1.12806</strain>
    </source>
</reference>
<dbReference type="SUPFAM" id="SSF55073">
    <property type="entry name" value="Nucleotide cyclase"/>
    <property type="match status" value="1"/>
</dbReference>
<accession>A0ABQ1H298</accession>
<evidence type="ECO:0000313" key="4">
    <source>
        <dbReference type="Proteomes" id="UP000627464"/>
    </source>
</evidence>
<dbReference type="SMART" id="SM00267">
    <property type="entry name" value="GGDEF"/>
    <property type="match status" value="1"/>
</dbReference>
<dbReference type="EMBL" id="BMFZ01000010">
    <property type="protein sequence ID" value="GGA56251.1"/>
    <property type="molecule type" value="Genomic_DNA"/>
</dbReference>
<gene>
    <name evidence="3" type="ORF">GCM10011328_34640</name>
</gene>
<protein>
    <submittedName>
        <fullName evidence="3">Uncharacterized protein</fullName>
    </submittedName>
</protein>
<dbReference type="PROSITE" id="PS50887">
    <property type="entry name" value="GGDEF"/>
    <property type="match status" value="1"/>
</dbReference>
<sequence>MSKEIARRVEAEKNVHWISTHDPITMLPNYNMLDSFISRRLENGSESNYAIFTIEINTFRDINELLGYDNSNEVLKRVAQRLLYLFPGHVYKLRADDFLIIKLNKGNTDLLALSARILRSICAPIYINGISISIAANIGIAQCPEDAIDPKKVIQKSDCAMHVAKKLGRGRIKAFSPIMQDELLARAQLEQDFQHALQNRAISMYYQPLVDLKSDNVVGYESLARWETASGKFISPTQFIPLAEETGAITELTEQLLRRACLDALEWPAHTFLSFNISPTQLCDKRLSARIVSILDEVGFPSDRLEVEITESALFLDANAARYTLKKLSDEGIKIALDDFGTGYSSLSQLCNFPFDRLKIDKSFIDTFLHNDKQDKIVRAIISLASALEVKVTAEGIEHVSQLMRLKELGCDTGQGYLLGKPAPKASRQNVVPLHAEVTFLPKIEKTN</sequence>
<dbReference type="InterPro" id="IPR000160">
    <property type="entry name" value="GGDEF_dom"/>
</dbReference>
<keyword evidence="4" id="KW-1185">Reference proteome</keyword>
<dbReference type="InterPro" id="IPR029787">
    <property type="entry name" value="Nucleotide_cyclase"/>
</dbReference>
<dbReference type="SUPFAM" id="SSF141868">
    <property type="entry name" value="EAL domain-like"/>
    <property type="match status" value="1"/>
</dbReference>
<dbReference type="InterPro" id="IPR001633">
    <property type="entry name" value="EAL_dom"/>
</dbReference>
<proteinExistence type="predicted"/>
<dbReference type="Pfam" id="PF00563">
    <property type="entry name" value="EAL"/>
    <property type="match status" value="1"/>
</dbReference>
<dbReference type="PANTHER" id="PTHR33121">
    <property type="entry name" value="CYCLIC DI-GMP PHOSPHODIESTERASE PDEF"/>
    <property type="match status" value="1"/>
</dbReference>
<feature type="domain" description="EAL" evidence="1">
    <location>
        <begin position="186"/>
        <end position="436"/>
    </location>
</feature>
<organism evidence="3 4">
    <name type="scientific">Hafnia psychrotolerans</name>
    <dbReference type="NCBI Taxonomy" id="1477018"/>
    <lineage>
        <taxon>Bacteria</taxon>
        <taxon>Pseudomonadati</taxon>
        <taxon>Pseudomonadota</taxon>
        <taxon>Gammaproteobacteria</taxon>
        <taxon>Enterobacterales</taxon>
        <taxon>Hafniaceae</taxon>
        <taxon>Hafnia</taxon>
    </lineage>
</organism>
<evidence type="ECO:0000313" key="3">
    <source>
        <dbReference type="EMBL" id="GGA56251.1"/>
    </source>
</evidence>
<dbReference type="InterPro" id="IPR035919">
    <property type="entry name" value="EAL_sf"/>
</dbReference>
<dbReference type="Gene3D" id="3.20.20.450">
    <property type="entry name" value="EAL domain"/>
    <property type="match status" value="1"/>
</dbReference>
<dbReference type="InterPro" id="IPR050706">
    <property type="entry name" value="Cyclic-di-GMP_PDE-like"/>
</dbReference>
<evidence type="ECO:0000259" key="2">
    <source>
        <dbReference type="PROSITE" id="PS50887"/>
    </source>
</evidence>
<dbReference type="InterPro" id="IPR043128">
    <property type="entry name" value="Rev_trsase/Diguanyl_cyclase"/>
</dbReference>
<dbReference type="Pfam" id="PF00990">
    <property type="entry name" value="GGDEF"/>
    <property type="match status" value="1"/>
</dbReference>
<dbReference type="CDD" id="cd01949">
    <property type="entry name" value="GGDEF"/>
    <property type="match status" value="1"/>
</dbReference>
<name>A0ABQ1H298_9GAMM</name>
<dbReference type="SMART" id="SM00052">
    <property type="entry name" value="EAL"/>
    <property type="match status" value="1"/>
</dbReference>
<dbReference type="NCBIfam" id="TIGR00254">
    <property type="entry name" value="GGDEF"/>
    <property type="match status" value="1"/>
</dbReference>
<dbReference type="PROSITE" id="PS50883">
    <property type="entry name" value="EAL"/>
    <property type="match status" value="1"/>
</dbReference>
<comment type="caution">
    <text evidence="3">The sequence shown here is derived from an EMBL/GenBank/DDBJ whole genome shotgun (WGS) entry which is preliminary data.</text>
</comment>
<feature type="domain" description="GGDEF" evidence="2">
    <location>
        <begin position="47"/>
        <end position="177"/>
    </location>
</feature>
<dbReference type="Gene3D" id="3.30.70.270">
    <property type="match status" value="1"/>
</dbReference>